<sequence length="482" mass="52358">MTEGMQTRHHSADEPLRRLSRFDGTGFHPVTADSIQAPFVHVFVHGWQPGFWLQERFHAVGDLVAELPAWDPRLIDPTGRTLSSYYLPLLEALAGLGEDHCVLHYSWLDESATDADLILAYRSRQATQNNGRRLAMALQQGLSNPDARIQLIGHSHGSAVAVHAAAALERAPEQVTLLDAPDNRLSRLSGAANLTDVVLPRIAPGRTDGRTFVDSYTSVFGSPYHRIPGLSAVVDVVLTPAGKAPDHNVVRAVNWAHLYAVEWYARSVRESGHGVGYGWSPLAGASVARLHPSYRSLWPLRPLELTRMPEMAWKPWQQRVAARGLRRGRITGADLTLDAHKPAAAVILSSLPGDGLIEFGLEVQGGDGSEQIQIDLDALTVFVAEARYPVPASGRYVMLADGRAGDHLLTARLITSGPDSQAQVRITGVTIVSWPDAAPGFTFRRLALTTFTSGAVSGSLATVATGAGLLWLRRQLRSLLQR</sequence>
<dbReference type="Gene3D" id="3.40.50.1820">
    <property type="entry name" value="alpha/beta hydrolase"/>
    <property type="match status" value="1"/>
</dbReference>
<dbReference type="Proteomes" id="UP001138997">
    <property type="component" value="Unassembled WGS sequence"/>
</dbReference>
<reference evidence="2" key="1">
    <citation type="submission" date="2021-11" db="EMBL/GenBank/DDBJ databases">
        <title>Streptomyces corallinus and Kineosporia corallina sp. nov., two new coral-derived marine actinobacteria.</title>
        <authorList>
            <person name="Buangrab K."/>
            <person name="Sutthacheep M."/>
            <person name="Yeemin T."/>
            <person name="Harunari E."/>
            <person name="Igarashi Y."/>
            <person name="Sripreechasak P."/>
            <person name="Kanchanasin P."/>
            <person name="Tanasupawat S."/>
            <person name="Phongsopitanun W."/>
        </authorList>
    </citation>
    <scope>NUCLEOTIDE SEQUENCE</scope>
    <source>
        <strain evidence="2">JCM 31032</strain>
    </source>
</reference>
<accession>A0A9X1NHR6</accession>
<dbReference type="RefSeq" id="WP_231448032.1">
    <property type="nucleotide sequence ID" value="NZ_JAJOMB010000020.1"/>
</dbReference>
<gene>
    <name evidence="2" type="ORF">LR394_30455</name>
</gene>
<comment type="caution">
    <text evidence="2">The sequence shown here is derived from an EMBL/GenBank/DDBJ whole genome shotgun (WGS) entry which is preliminary data.</text>
</comment>
<dbReference type="EMBL" id="JAJOMB010000020">
    <property type="protein sequence ID" value="MCD5315232.1"/>
    <property type="molecule type" value="Genomic_DNA"/>
</dbReference>
<evidence type="ECO:0000256" key="1">
    <source>
        <dbReference type="SAM" id="Phobius"/>
    </source>
</evidence>
<keyword evidence="1" id="KW-0812">Transmembrane</keyword>
<evidence type="ECO:0000313" key="3">
    <source>
        <dbReference type="Proteomes" id="UP001138997"/>
    </source>
</evidence>
<protein>
    <recommendedName>
        <fullName evidence="4">Alpha/beta hydrolase</fullName>
    </recommendedName>
</protein>
<dbReference type="SUPFAM" id="SSF53474">
    <property type="entry name" value="alpha/beta-Hydrolases"/>
    <property type="match status" value="1"/>
</dbReference>
<keyword evidence="1" id="KW-0472">Membrane</keyword>
<name>A0A9X1NHR6_9ACTN</name>
<keyword evidence="3" id="KW-1185">Reference proteome</keyword>
<dbReference type="InterPro" id="IPR029058">
    <property type="entry name" value="AB_hydrolase_fold"/>
</dbReference>
<proteinExistence type="predicted"/>
<feature type="transmembrane region" description="Helical" evidence="1">
    <location>
        <begin position="451"/>
        <end position="472"/>
    </location>
</feature>
<keyword evidence="1" id="KW-1133">Transmembrane helix</keyword>
<evidence type="ECO:0000313" key="2">
    <source>
        <dbReference type="EMBL" id="MCD5315232.1"/>
    </source>
</evidence>
<organism evidence="2 3">
    <name type="scientific">Kineosporia babensis</name>
    <dbReference type="NCBI Taxonomy" id="499548"/>
    <lineage>
        <taxon>Bacteria</taxon>
        <taxon>Bacillati</taxon>
        <taxon>Actinomycetota</taxon>
        <taxon>Actinomycetes</taxon>
        <taxon>Kineosporiales</taxon>
        <taxon>Kineosporiaceae</taxon>
        <taxon>Kineosporia</taxon>
    </lineage>
</organism>
<evidence type="ECO:0008006" key="4">
    <source>
        <dbReference type="Google" id="ProtNLM"/>
    </source>
</evidence>
<dbReference type="AlphaFoldDB" id="A0A9X1NHR6"/>